<dbReference type="PROSITE" id="PS50904">
    <property type="entry name" value="PRELI_MSF1"/>
    <property type="match status" value="1"/>
</dbReference>
<comment type="caution">
    <text evidence="2">The sequence shown here is derived from an EMBL/GenBank/DDBJ whole genome shotgun (WGS) entry which is preliminary data.</text>
</comment>
<dbReference type="InterPro" id="IPR006797">
    <property type="entry name" value="PRELI/MSF1_dom"/>
</dbReference>
<proteinExistence type="predicted"/>
<dbReference type="OrthoDB" id="10056816at2759"/>
<dbReference type="STRING" id="1754192.A0A1Y1XNQ3"/>
<evidence type="ECO:0000259" key="1">
    <source>
        <dbReference type="PROSITE" id="PS50904"/>
    </source>
</evidence>
<evidence type="ECO:0000313" key="3">
    <source>
        <dbReference type="Proteomes" id="UP000193944"/>
    </source>
</evidence>
<dbReference type="Proteomes" id="UP000193944">
    <property type="component" value="Unassembled WGS sequence"/>
</dbReference>
<organism evidence="2 3">
    <name type="scientific">Anaeromyces robustus</name>
    <dbReference type="NCBI Taxonomy" id="1754192"/>
    <lineage>
        <taxon>Eukaryota</taxon>
        <taxon>Fungi</taxon>
        <taxon>Fungi incertae sedis</taxon>
        <taxon>Chytridiomycota</taxon>
        <taxon>Chytridiomycota incertae sedis</taxon>
        <taxon>Neocallimastigomycetes</taxon>
        <taxon>Neocallimastigales</taxon>
        <taxon>Neocallimastigaceae</taxon>
        <taxon>Anaeromyces</taxon>
    </lineage>
</organism>
<dbReference type="EMBL" id="MCFG01000012">
    <property type="protein sequence ID" value="ORX87146.1"/>
    <property type="molecule type" value="Genomic_DNA"/>
</dbReference>
<dbReference type="InterPro" id="IPR037365">
    <property type="entry name" value="Slowmo/Ups"/>
</dbReference>
<dbReference type="GO" id="GO:0005758">
    <property type="term" value="C:mitochondrial intermembrane space"/>
    <property type="evidence" value="ECO:0007669"/>
    <property type="project" value="InterPro"/>
</dbReference>
<reference evidence="2 3" key="2">
    <citation type="submission" date="2016-08" db="EMBL/GenBank/DDBJ databases">
        <title>Pervasive Adenine N6-methylation of Active Genes in Fungi.</title>
        <authorList>
            <consortium name="DOE Joint Genome Institute"/>
            <person name="Mondo S.J."/>
            <person name="Dannebaum R.O."/>
            <person name="Kuo R.C."/>
            <person name="Labutti K."/>
            <person name="Haridas S."/>
            <person name="Kuo A."/>
            <person name="Salamov A."/>
            <person name="Ahrendt S.R."/>
            <person name="Lipzen A."/>
            <person name="Sullivan W."/>
            <person name="Andreopoulos W.B."/>
            <person name="Clum A."/>
            <person name="Lindquist E."/>
            <person name="Daum C."/>
            <person name="Ramamoorthy G.K."/>
            <person name="Gryganskyi A."/>
            <person name="Culley D."/>
            <person name="Magnuson J.K."/>
            <person name="James T.Y."/>
            <person name="O'Malley M.A."/>
            <person name="Stajich J.E."/>
            <person name="Spatafora J.W."/>
            <person name="Visel A."/>
            <person name="Grigoriev I.V."/>
        </authorList>
    </citation>
    <scope>NUCLEOTIDE SEQUENCE [LARGE SCALE GENOMIC DNA]</scope>
    <source>
        <strain evidence="2 3">S4</strain>
    </source>
</reference>
<dbReference type="PANTHER" id="PTHR11158">
    <property type="entry name" value="MSF1/PX19 RELATED"/>
    <property type="match status" value="1"/>
</dbReference>
<sequence length="183" mass="20987">MVKWFKQTTNLKHSWEQLSLAMWSKYPNPHSSHVVTSDVVDRYVDPNTGYLYTTRLFLKRGNIPKWGRKLLNNNEAYVIEHSICKPNEGSMIISTKNLSHAKLMLIEETQKFIKKDEENTTLVTKARITSNIWGPLCSRIENFGLKKMREGTINSCNGLLYVVEKLKSSKNAIALSNSLKALK</sequence>
<keyword evidence="3" id="KW-1185">Reference proteome</keyword>
<dbReference type="AlphaFoldDB" id="A0A1Y1XNQ3"/>
<name>A0A1Y1XNQ3_9FUNG</name>
<feature type="domain" description="PRELI/MSF1" evidence="1">
    <location>
        <begin position="2"/>
        <end position="171"/>
    </location>
</feature>
<gene>
    <name evidence="2" type="ORF">BCR32DRAFT_228270</name>
</gene>
<reference evidence="2 3" key="1">
    <citation type="submission" date="2016-08" db="EMBL/GenBank/DDBJ databases">
        <title>A Parts List for Fungal Cellulosomes Revealed by Comparative Genomics.</title>
        <authorList>
            <consortium name="DOE Joint Genome Institute"/>
            <person name="Haitjema C.H."/>
            <person name="Gilmore S.P."/>
            <person name="Henske J.K."/>
            <person name="Solomon K.V."/>
            <person name="De Groot R."/>
            <person name="Kuo A."/>
            <person name="Mondo S.J."/>
            <person name="Salamov A.A."/>
            <person name="Labutti K."/>
            <person name="Zhao Z."/>
            <person name="Chiniquy J."/>
            <person name="Barry K."/>
            <person name="Brewer H.M."/>
            <person name="Purvine S.O."/>
            <person name="Wright A.T."/>
            <person name="Boxma B."/>
            <person name="Van Alen T."/>
            <person name="Hackstein J.H."/>
            <person name="Baker S.E."/>
            <person name="Grigoriev I.V."/>
            <person name="O'Malley M.A."/>
        </authorList>
    </citation>
    <scope>NUCLEOTIDE SEQUENCE [LARGE SCALE GENOMIC DNA]</scope>
    <source>
        <strain evidence="2 3">S4</strain>
    </source>
</reference>
<protein>
    <submittedName>
        <fullName evidence="2">MSF1-domain-containing protein</fullName>
    </submittedName>
</protein>
<accession>A0A1Y1XNQ3</accession>
<dbReference type="Pfam" id="PF04707">
    <property type="entry name" value="PRELI"/>
    <property type="match status" value="1"/>
</dbReference>
<evidence type="ECO:0000313" key="2">
    <source>
        <dbReference type="EMBL" id="ORX87146.1"/>
    </source>
</evidence>